<dbReference type="Pfam" id="PF03151">
    <property type="entry name" value="TPT"/>
    <property type="match status" value="1"/>
</dbReference>
<feature type="non-terminal residue" evidence="7">
    <location>
        <position position="577"/>
    </location>
</feature>
<dbReference type="InterPro" id="IPR004853">
    <property type="entry name" value="Sugar_P_trans_dom"/>
</dbReference>
<sequence length="577" mass="65829">LFDSNNQNWSAFATQFYYLKFLYCKAHTTVCRSNISYNERVVCFVNYGVIQSWMKMGILNCNSRLLESDLIKALLAGILYYPTSLALTFYQQWVIKQAFQFPLFIVLWHYFLKFFVAWFYRAIYACIYRKKRVLLQWSKYATAAGIAGVSASLDIGLSNWSFEYTSISLYTMGKSSTIIFILLVAVALSLEKCNLSTVSVVCFIAVGVFFVNYKSTQFSWTGFFLIQGASMCGGLRWAASQKLLQKEILGLSNPFDMIYHVQPWMVVGILPLFFAFEARELALISTTAYGSKPSSVLRLSALVLIGGLLATLMEVFEYLLLLYTSSLTLSVCSVGKELVTLLLAYRYRNDRMSLVNAFGLAMCIFGTALHVTMRTKRFRDHKAPQLTRPTVVYTELRDRDRKQDHQFPPHDGTFSFHHLRKIIAIHHPTHPVGHISLVPLSSVQSNDQLTGEPCRMVAIFQDRRYEQAAFQHVDLPNLAFPKRHQVHHAIRPLSTHCVDLPDKTANNKIHDHRKLEAIDRRATFAIPMLAVDNCRRPFSFCQFPVGMDVKQFSTELPTCSKRLFQASSLCCTKSVQC</sequence>
<feature type="transmembrane region" description="Helical" evidence="5">
    <location>
        <begin position="296"/>
        <end position="320"/>
    </location>
</feature>
<protein>
    <submittedName>
        <fullName evidence="7">Unconventional myosin-Ie</fullName>
    </submittedName>
</protein>
<feature type="transmembrane region" description="Helical" evidence="5">
    <location>
        <begin position="167"/>
        <end position="188"/>
    </location>
</feature>
<feature type="domain" description="Sugar phosphate transporter" evidence="6">
    <location>
        <begin position="75"/>
        <end position="369"/>
    </location>
</feature>
<comment type="subcellular location">
    <subcellularLocation>
        <location evidence="1">Membrane</location>
        <topology evidence="1">Multi-pass membrane protein</topology>
    </subcellularLocation>
</comment>
<feature type="transmembrane region" description="Helical" evidence="5">
    <location>
        <begin position="327"/>
        <end position="347"/>
    </location>
</feature>
<evidence type="ECO:0000256" key="2">
    <source>
        <dbReference type="ARBA" id="ARBA00022692"/>
    </source>
</evidence>
<evidence type="ECO:0000256" key="1">
    <source>
        <dbReference type="ARBA" id="ARBA00004141"/>
    </source>
</evidence>
<dbReference type="EMBL" id="JYDO01000085">
    <property type="protein sequence ID" value="KRZ72035.1"/>
    <property type="molecule type" value="Genomic_DNA"/>
</dbReference>
<evidence type="ECO:0000259" key="6">
    <source>
        <dbReference type="Pfam" id="PF03151"/>
    </source>
</evidence>
<organism evidence="7 8">
    <name type="scientific">Trichinella papuae</name>
    <dbReference type="NCBI Taxonomy" id="268474"/>
    <lineage>
        <taxon>Eukaryota</taxon>
        <taxon>Metazoa</taxon>
        <taxon>Ecdysozoa</taxon>
        <taxon>Nematoda</taxon>
        <taxon>Enoplea</taxon>
        <taxon>Dorylaimia</taxon>
        <taxon>Trichinellida</taxon>
        <taxon>Trichinellidae</taxon>
        <taxon>Trichinella</taxon>
    </lineage>
</organism>
<feature type="transmembrane region" description="Helical" evidence="5">
    <location>
        <begin position="258"/>
        <end position="276"/>
    </location>
</feature>
<evidence type="ECO:0000256" key="4">
    <source>
        <dbReference type="ARBA" id="ARBA00023136"/>
    </source>
</evidence>
<name>A0A0V1MK72_9BILA</name>
<feature type="transmembrane region" description="Helical" evidence="5">
    <location>
        <begin position="73"/>
        <end position="93"/>
    </location>
</feature>
<evidence type="ECO:0000256" key="3">
    <source>
        <dbReference type="ARBA" id="ARBA00022989"/>
    </source>
</evidence>
<keyword evidence="3 5" id="KW-1133">Transmembrane helix</keyword>
<accession>A0A0V1MK72</accession>
<evidence type="ECO:0000313" key="7">
    <source>
        <dbReference type="EMBL" id="KRZ72035.1"/>
    </source>
</evidence>
<keyword evidence="8" id="KW-1185">Reference proteome</keyword>
<feature type="transmembrane region" description="Helical" evidence="5">
    <location>
        <begin position="99"/>
        <end position="120"/>
    </location>
</feature>
<evidence type="ECO:0000313" key="8">
    <source>
        <dbReference type="Proteomes" id="UP000054843"/>
    </source>
</evidence>
<dbReference type="GO" id="GO:0016020">
    <property type="term" value="C:membrane"/>
    <property type="evidence" value="ECO:0007669"/>
    <property type="project" value="UniProtKB-SubCell"/>
</dbReference>
<feature type="transmembrane region" description="Helical" evidence="5">
    <location>
        <begin position="195"/>
        <end position="213"/>
    </location>
</feature>
<dbReference type="PANTHER" id="PTHR11132">
    <property type="entry name" value="SOLUTE CARRIER FAMILY 35"/>
    <property type="match status" value="1"/>
</dbReference>
<keyword evidence="4 5" id="KW-0472">Membrane</keyword>
<evidence type="ECO:0000256" key="5">
    <source>
        <dbReference type="SAM" id="Phobius"/>
    </source>
</evidence>
<feature type="transmembrane region" description="Helical" evidence="5">
    <location>
        <begin position="140"/>
        <end position="161"/>
    </location>
</feature>
<feature type="non-terminal residue" evidence="7">
    <location>
        <position position="1"/>
    </location>
</feature>
<comment type="caution">
    <text evidence="7">The sequence shown here is derived from an EMBL/GenBank/DDBJ whole genome shotgun (WGS) entry which is preliminary data.</text>
</comment>
<keyword evidence="2 5" id="KW-0812">Transmembrane</keyword>
<proteinExistence type="predicted"/>
<reference evidence="7 8" key="1">
    <citation type="submission" date="2015-01" db="EMBL/GenBank/DDBJ databases">
        <title>Evolution of Trichinella species and genotypes.</title>
        <authorList>
            <person name="Korhonen P.K."/>
            <person name="Edoardo P."/>
            <person name="Giuseppe L.R."/>
            <person name="Gasser R.B."/>
        </authorList>
    </citation>
    <scope>NUCLEOTIDE SEQUENCE [LARGE SCALE GENOMIC DNA]</scope>
    <source>
        <strain evidence="7">ISS1980</strain>
    </source>
</reference>
<feature type="transmembrane region" description="Helical" evidence="5">
    <location>
        <begin position="353"/>
        <end position="372"/>
    </location>
</feature>
<dbReference type="AlphaFoldDB" id="A0A0V1MK72"/>
<dbReference type="Proteomes" id="UP000054843">
    <property type="component" value="Unassembled WGS sequence"/>
</dbReference>
<dbReference type="InterPro" id="IPR050186">
    <property type="entry name" value="TPT_transporter"/>
</dbReference>
<gene>
    <name evidence="7" type="primary">SLC35C2</name>
    <name evidence="7" type="ORF">T10_5224</name>
</gene>